<keyword evidence="3 6" id="KW-0812">Transmembrane</keyword>
<organism evidence="7">
    <name type="scientific">Microvirga ossetica</name>
    <dbReference type="NCBI Taxonomy" id="1882682"/>
    <lineage>
        <taxon>Bacteria</taxon>
        <taxon>Pseudomonadati</taxon>
        <taxon>Pseudomonadota</taxon>
        <taxon>Alphaproteobacteria</taxon>
        <taxon>Hyphomicrobiales</taxon>
        <taxon>Methylobacteriaceae</taxon>
        <taxon>Microvirga</taxon>
    </lineage>
</organism>
<feature type="transmembrane region" description="Helical" evidence="6">
    <location>
        <begin position="145"/>
        <end position="169"/>
    </location>
</feature>
<dbReference type="PANTHER" id="PTHR30086">
    <property type="entry name" value="ARGININE EXPORTER PROTEIN ARGO"/>
    <property type="match status" value="1"/>
</dbReference>
<dbReference type="AlphaFoldDB" id="A0A1B2EFL7"/>
<keyword evidence="4 6" id="KW-1133">Transmembrane helix</keyword>
<evidence type="ECO:0000313" key="7">
    <source>
        <dbReference type="EMBL" id="ANY78774.1"/>
    </source>
</evidence>
<dbReference type="KEGG" id="moc:BB934_11500"/>
<name>A0A1B2EFL7_9HYPH</name>
<reference evidence="7" key="1">
    <citation type="submission" date="2016-07" db="EMBL/GenBank/DDBJ databases">
        <title>Microvirga ossetica sp. nov. a new species of rhizobia isolated from root nodules of the legume species Vicia alpestris Steven originated from North Ossetia region in the Caucasus.</title>
        <authorList>
            <person name="Safronova V.I."/>
            <person name="Kuznetsova I.G."/>
            <person name="Sazanova A.L."/>
            <person name="Belimov A."/>
            <person name="Andronov E."/>
            <person name="Osledkin Y.S."/>
            <person name="Onishchuk O.P."/>
            <person name="Kurchak O.N."/>
            <person name="Shaposhnikov A.I."/>
            <person name="Willems A."/>
            <person name="Tikhonovich I.A."/>
        </authorList>
    </citation>
    <scope>NUCLEOTIDE SEQUENCE [LARGE SCALE GENOMIC DNA]</scope>
    <source>
        <strain evidence="7">V5/3M</strain>
    </source>
</reference>
<dbReference type="GO" id="GO:0015171">
    <property type="term" value="F:amino acid transmembrane transporter activity"/>
    <property type="evidence" value="ECO:0007669"/>
    <property type="project" value="TreeGrafter"/>
</dbReference>
<evidence type="ECO:0000256" key="4">
    <source>
        <dbReference type="ARBA" id="ARBA00022989"/>
    </source>
</evidence>
<dbReference type="RefSeq" id="WP_099509775.1">
    <property type="nucleotide sequence ID" value="NZ_CP016616.1"/>
</dbReference>
<dbReference type="InterPro" id="IPR001123">
    <property type="entry name" value="LeuE-type"/>
</dbReference>
<evidence type="ECO:0000256" key="5">
    <source>
        <dbReference type="ARBA" id="ARBA00023136"/>
    </source>
</evidence>
<dbReference type="EMBL" id="CP016616">
    <property type="protein sequence ID" value="ANY78774.1"/>
    <property type="molecule type" value="Genomic_DNA"/>
</dbReference>
<dbReference type="GO" id="GO:0005886">
    <property type="term" value="C:plasma membrane"/>
    <property type="evidence" value="ECO:0007669"/>
    <property type="project" value="UniProtKB-SubCell"/>
</dbReference>
<feature type="transmembrane region" description="Helical" evidence="6">
    <location>
        <begin position="41"/>
        <end position="64"/>
    </location>
</feature>
<evidence type="ECO:0000256" key="6">
    <source>
        <dbReference type="SAM" id="Phobius"/>
    </source>
</evidence>
<dbReference type="OrthoDB" id="9804822at2"/>
<dbReference type="Pfam" id="PF01810">
    <property type="entry name" value="LysE"/>
    <property type="match status" value="1"/>
</dbReference>
<evidence type="ECO:0000256" key="1">
    <source>
        <dbReference type="ARBA" id="ARBA00004651"/>
    </source>
</evidence>
<gene>
    <name evidence="7" type="ORF">BB934_11500</name>
</gene>
<keyword evidence="2" id="KW-1003">Cell membrane</keyword>
<protein>
    <submittedName>
        <fullName evidence="7">Lysine transporter LysE</fullName>
    </submittedName>
</protein>
<feature type="transmembrane region" description="Helical" evidence="6">
    <location>
        <begin position="111"/>
        <end position="133"/>
    </location>
</feature>
<proteinExistence type="predicted"/>
<accession>A0A1B2EFL7</accession>
<dbReference type="PANTHER" id="PTHR30086:SF20">
    <property type="entry name" value="ARGININE EXPORTER PROTEIN ARGO-RELATED"/>
    <property type="match status" value="1"/>
</dbReference>
<comment type="subcellular location">
    <subcellularLocation>
        <location evidence="1">Cell membrane</location>
        <topology evidence="1">Multi-pass membrane protein</topology>
    </subcellularLocation>
</comment>
<feature type="transmembrane region" description="Helical" evidence="6">
    <location>
        <begin position="71"/>
        <end position="91"/>
    </location>
</feature>
<evidence type="ECO:0000256" key="3">
    <source>
        <dbReference type="ARBA" id="ARBA00022692"/>
    </source>
</evidence>
<evidence type="ECO:0000256" key="2">
    <source>
        <dbReference type="ARBA" id="ARBA00022475"/>
    </source>
</evidence>
<keyword evidence="5 6" id="KW-0472">Membrane</keyword>
<sequence length="204" mass="21213">MDLAGLLLFSSALFIAAASPGPGIAAIVARVLGRGPRDAIAFSIGVALGDVVWLTFAILGLAALAQAFHEVFLVIKYAGAAYLLYIAYKIWTAPAVAKDVTAEERAEHPARLLLGGLALTLGNPKTIVFYLALLPTILDLTRITVLGFAELVAATLTVLGVVFAGYIVLAARARQLFTTPKAIRILNRTTGAMLAGAAAAVASR</sequence>